<evidence type="ECO:0000313" key="1">
    <source>
        <dbReference type="EMBL" id="TDR80523.1"/>
    </source>
</evidence>
<keyword evidence="2" id="KW-1185">Reference proteome</keyword>
<comment type="caution">
    <text evidence="1">The sequence shown here is derived from an EMBL/GenBank/DDBJ whole genome shotgun (WGS) entry which is preliminary data.</text>
</comment>
<dbReference type="Proteomes" id="UP000295611">
    <property type="component" value="Unassembled WGS sequence"/>
</dbReference>
<organism evidence="1 2">
    <name type="scientific">Paludibacterium purpuratum</name>
    <dbReference type="NCBI Taxonomy" id="1144873"/>
    <lineage>
        <taxon>Bacteria</taxon>
        <taxon>Pseudomonadati</taxon>
        <taxon>Pseudomonadota</taxon>
        <taxon>Betaproteobacteria</taxon>
        <taxon>Neisseriales</taxon>
        <taxon>Chromobacteriaceae</taxon>
        <taxon>Paludibacterium</taxon>
    </lineage>
</organism>
<reference evidence="1 2" key="1">
    <citation type="submission" date="2019-03" db="EMBL/GenBank/DDBJ databases">
        <title>Genomic Encyclopedia of Type Strains, Phase III (KMG-III): the genomes of soil and plant-associated and newly described type strains.</title>
        <authorList>
            <person name="Whitman W."/>
        </authorList>
    </citation>
    <scope>NUCLEOTIDE SEQUENCE [LARGE SCALE GENOMIC DNA]</scope>
    <source>
        <strain evidence="1 2">CECT 8976</strain>
    </source>
</reference>
<sequence length="92" mass="10599">MSTFVCGENRVRSKVVLMESIHQVLDVLLDAEEPRVVHWDGRILRMHKLTSRKARQIFHSPQSFPGLLGVYDHKAHYRDLADPLGEMLGIHL</sequence>
<dbReference type="RefSeq" id="WP_243729312.1">
    <property type="nucleotide sequence ID" value="NZ_SNZP01000004.1"/>
</dbReference>
<dbReference type="AlphaFoldDB" id="A0A4R7B7Q2"/>
<accession>A0A4R7B7Q2</accession>
<proteinExistence type="predicted"/>
<evidence type="ECO:0000313" key="2">
    <source>
        <dbReference type="Proteomes" id="UP000295611"/>
    </source>
</evidence>
<dbReference type="EMBL" id="SNZP01000004">
    <property type="protein sequence ID" value="TDR80523.1"/>
    <property type="molecule type" value="Genomic_DNA"/>
</dbReference>
<protein>
    <submittedName>
        <fullName evidence="1">Uncharacterized protein</fullName>
    </submittedName>
</protein>
<name>A0A4R7B7Q2_9NEIS</name>
<gene>
    <name evidence="1" type="ORF">DFP86_10420</name>
</gene>